<dbReference type="Proteomes" id="UP000639010">
    <property type="component" value="Unassembled WGS sequence"/>
</dbReference>
<proteinExistence type="predicted"/>
<dbReference type="PROSITE" id="PS51123">
    <property type="entry name" value="OMPA_2"/>
    <property type="match status" value="1"/>
</dbReference>
<keyword evidence="2" id="KW-1133">Transmembrane helix</keyword>
<evidence type="ECO:0000259" key="3">
    <source>
        <dbReference type="PROSITE" id="PS51123"/>
    </source>
</evidence>
<keyword evidence="2" id="KW-0812">Transmembrane</keyword>
<dbReference type="RefSeq" id="WP_192624479.1">
    <property type="nucleotide sequence ID" value="NZ_JADBGG010000028.1"/>
</dbReference>
<keyword evidence="5" id="KW-1185">Reference proteome</keyword>
<reference evidence="4 5" key="1">
    <citation type="submission" date="2020-10" db="EMBL/GenBank/DDBJ databases">
        <title>Genomic Encyclopedia of Type Strains, Phase IV (KMG-IV): sequencing the most valuable type-strain genomes for metagenomic binning, comparative biology and taxonomic classification.</title>
        <authorList>
            <person name="Goeker M."/>
        </authorList>
    </citation>
    <scope>NUCLEOTIDE SEQUENCE [LARGE SCALE GENOMIC DNA]</scope>
    <source>
        <strain evidence="4 5">DSM 4194</strain>
    </source>
</reference>
<dbReference type="InterPro" id="IPR006665">
    <property type="entry name" value="OmpA-like"/>
</dbReference>
<feature type="domain" description="OmpA-like" evidence="3">
    <location>
        <begin position="89"/>
        <end position="231"/>
    </location>
</feature>
<keyword evidence="1 2" id="KW-0472">Membrane</keyword>
<keyword evidence="4" id="KW-0282">Flagellum</keyword>
<dbReference type="PANTHER" id="PTHR30329:SF20">
    <property type="entry name" value="EXPORTED PROTEIN"/>
    <property type="match status" value="1"/>
</dbReference>
<evidence type="ECO:0000313" key="5">
    <source>
        <dbReference type="Proteomes" id="UP000639010"/>
    </source>
</evidence>
<dbReference type="EMBL" id="JADBGG010000028">
    <property type="protein sequence ID" value="MBE1426511.1"/>
    <property type="molecule type" value="Genomic_DNA"/>
</dbReference>
<keyword evidence="4" id="KW-0969">Cilium</keyword>
<dbReference type="InterPro" id="IPR050330">
    <property type="entry name" value="Bact_OuterMem_StrucFunc"/>
</dbReference>
<accession>A0ABR9H731</accession>
<dbReference type="SUPFAM" id="SSF103088">
    <property type="entry name" value="OmpA-like"/>
    <property type="match status" value="1"/>
</dbReference>
<sequence>MSLGRSRKFQSDIDEENPYWLSFSDIMSGLLIIFVLASLVLVLELSQRKALVDEKILERTKAEKVRQEVLAEIKEELRRKGIMVEVSDNDTVLRIPDDQLAFESNEYRVPPQENYQVAVLEIGRVLYTAITKENRLDLFDTIFIEGHTDKRPSPRNLGNWGLSTFRAISVWNYWNENLGNELRLDQLKNHQGSPLFSVSGYGETRPVNEIQETEDDYRRNRRIDLRFTVIHPKLDDILSILD</sequence>
<dbReference type="Gene3D" id="3.30.1330.60">
    <property type="entry name" value="OmpA-like domain"/>
    <property type="match status" value="1"/>
</dbReference>
<evidence type="ECO:0000256" key="1">
    <source>
        <dbReference type="PROSITE-ProRule" id="PRU00473"/>
    </source>
</evidence>
<name>A0ABR9H731_9BACT</name>
<dbReference type="PANTHER" id="PTHR30329">
    <property type="entry name" value="STATOR ELEMENT OF FLAGELLAR MOTOR COMPLEX"/>
    <property type="match status" value="1"/>
</dbReference>
<evidence type="ECO:0000256" key="2">
    <source>
        <dbReference type="SAM" id="Phobius"/>
    </source>
</evidence>
<dbReference type="InterPro" id="IPR036737">
    <property type="entry name" value="OmpA-like_sf"/>
</dbReference>
<organism evidence="4 5">
    <name type="scientific">Desulfomicrobium macestii</name>
    <dbReference type="NCBI Taxonomy" id="90731"/>
    <lineage>
        <taxon>Bacteria</taxon>
        <taxon>Pseudomonadati</taxon>
        <taxon>Thermodesulfobacteriota</taxon>
        <taxon>Desulfovibrionia</taxon>
        <taxon>Desulfovibrionales</taxon>
        <taxon>Desulfomicrobiaceae</taxon>
        <taxon>Desulfomicrobium</taxon>
    </lineage>
</organism>
<keyword evidence="4" id="KW-0966">Cell projection</keyword>
<gene>
    <name evidence="4" type="ORF">H4684_003177</name>
</gene>
<protein>
    <submittedName>
        <fullName evidence="4">Flagellar motor protein MotB</fullName>
    </submittedName>
</protein>
<feature type="transmembrane region" description="Helical" evidence="2">
    <location>
        <begin position="20"/>
        <end position="43"/>
    </location>
</feature>
<evidence type="ECO:0000313" key="4">
    <source>
        <dbReference type="EMBL" id="MBE1426511.1"/>
    </source>
</evidence>
<dbReference type="Pfam" id="PF00691">
    <property type="entry name" value="OmpA"/>
    <property type="match status" value="1"/>
</dbReference>
<comment type="caution">
    <text evidence="4">The sequence shown here is derived from an EMBL/GenBank/DDBJ whole genome shotgun (WGS) entry which is preliminary data.</text>
</comment>